<protein>
    <submittedName>
        <fullName evidence="4">Response regulator</fullName>
    </submittedName>
</protein>
<evidence type="ECO:0000259" key="3">
    <source>
        <dbReference type="PROSITE" id="PS50110"/>
    </source>
</evidence>
<dbReference type="Gene3D" id="3.40.50.2300">
    <property type="match status" value="1"/>
</dbReference>
<proteinExistence type="predicted"/>
<dbReference type="OrthoDB" id="9802186at2"/>
<dbReference type="PANTHER" id="PTHR44591">
    <property type="entry name" value="STRESS RESPONSE REGULATOR PROTEIN 1"/>
    <property type="match status" value="1"/>
</dbReference>
<accession>A0A2N5DW35</accession>
<dbReference type="GO" id="GO:0000160">
    <property type="term" value="P:phosphorelay signal transduction system"/>
    <property type="evidence" value="ECO:0007669"/>
    <property type="project" value="InterPro"/>
</dbReference>
<keyword evidence="1 2" id="KW-0597">Phosphoprotein</keyword>
<organism evidence="4 5">
    <name type="scientific">Chimaeribacter coloradensis</name>
    <dbReference type="NCBI Taxonomy" id="2060068"/>
    <lineage>
        <taxon>Bacteria</taxon>
        <taxon>Pseudomonadati</taxon>
        <taxon>Pseudomonadota</taxon>
        <taxon>Gammaproteobacteria</taxon>
        <taxon>Enterobacterales</taxon>
        <taxon>Yersiniaceae</taxon>
        <taxon>Chimaeribacter</taxon>
    </lineage>
</organism>
<reference evidence="4 5" key="1">
    <citation type="submission" date="2017-12" db="EMBL/GenBank/DDBJ databases">
        <title>Characterization of six clinical isolates of Enterochimera gen. nov., a novel genus of the Yersiniaciae family and the three species Enterochimera arupensis sp. nov., Enterochimera coloradensis sp. nov, and Enterochimera californica sp. nov.</title>
        <authorList>
            <person name="Rossi A."/>
            <person name="Fisher M."/>
        </authorList>
    </citation>
    <scope>NUCLEOTIDE SEQUENCE [LARGE SCALE GENOMIC DNA]</scope>
    <source>
        <strain evidence="5">2016-Iso4</strain>
    </source>
</reference>
<dbReference type="Proteomes" id="UP000234503">
    <property type="component" value="Unassembled WGS sequence"/>
</dbReference>
<dbReference type="EMBL" id="PJZH01000024">
    <property type="protein sequence ID" value="PLR31352.1"/>
    <property type="molecule type" value="Genomic_DNA"/>
</dbReference>
<gene>
    <name evidence="4" type="ORF">CYR32_17235</name>
</gene>
<sequence>MTPPCIAVIDDEPAVRSGLSNLLRSEGYAVEGFASAEAFLQARAVPAVVLAIIDVKLTGMDGFALFAHLLRCPAPPPVIFISGHGDETMQNAALALGAVAFLRKPINIDTLLEHIQRVLSRGKPGG</sequence>
<name>A0A2N5DW35_9GAMM</name>
<evidence type="ECO:0000256" key="2">
    <source>
        <dbReference type="PROSITE-ProRule" id="PRU00169"/>
    </source>
</evidence>
<evidence type="ECO:0000313" key="4">
    <source>
        <dbReference type="EMBL" id="PLR31352.1"/>
    </source>
</evidence>
<dbReference type="AlphaFoldDB" id="A0A2N5DW35"/>
<dbReference type="InterPro" id="IPR001789">
    <property type="entry name" value="Sig_transdc_resp-reg_receiver"/>
</dbReference>
<keyword evidence="5" id="KW-1185">Reference proteome</keyword>
<dbReference type="SUPFAM" id="SSF52172">
    <property type="entry name" value="CheY-like"/>
    <property type="match status" value="1"/>
</dbReference>
<dbReference type="PANTHER" id="PTHR44591:SF25">
    <property type="entry name" value="CHEMOTAXIS TWO-COMPONENT RESPONSE REGULATOR"/>
    <property type="match status" value="1"/>
</dbReference>
<dbReference type="InterPro" id="IPR050595">
    <property type="entry name" value="Bact_response_regulator"/>
</dbReference>
<dbReference type="Pfam" id="PF00072">
    <property type="entry name" value="Response_reg"/>
    <property type="match status" value="1"/>
</dbReference>
<dbReference type="PROSITE" id="PS50110">
    <property type="entry name" value="RESPONSE_REGULATORY"/>
    <property type="match status" value="1"/>
</dbReference>
<dbReference type="InterPro" id="IPR011006">
    <property type="entry name" value="CheY-like_superfamily"/>
</dbReference>
<feature type="modified residue" description="4-aspartylphosphate" evidence="2">
    <location>
        <position position="54"/>
    </location>
</feature>
<feature type="domain" description="Response regulatory" evidence="3">
    <location>
        <begin position="5"/>
        <end position="119"/>
    </location>
</feature>
<dbReference type="RefSeq" id="WP_101826387.1">
    <property type="nucleotide sequence ID" value="NZ_PJZH01000024.1"/>
</dbReference>
<dbReference type="SMART" id="SM00448">
    <property type="entry name" value="REC"/>
    <property type="match status" value="1"/>
</dbReference>
<evidence type="ECO:0000256" key="1">
    <source>
        <dbReference type="ARBA" id="ARBA00022553"/>
    </source>
</evidence>
<comment type="caution">
    <text evidence="4">The sequence shown here is derived from an EMBL/GenBank/DDBJ whole genome shotgun (WGS) entry which is preliminary data.</text>
</comment>
<evidence type="ECO:0000313" key="5">
    <source>
        <dbReference type="Proteomes" id="UP000234503"/>
    </source>
</evidence>